<dbReference type="GO" id="GO:0000166">
    <property type="term" value="F:nucleotide binding"/>
    <property type="evidence" value="ECO:0007669"/>
    <property type="project" value="UniProtKB-KW"/>
</dbReference>
<dbReference type="NCBIfam" id="TIGR02577">
    <property type="entry name" value="cas_TM1794_Cmr2"/>
    <property type="match status" value="1"/>
</dbReference>
<proteinExistence type="predicted"/>
<protein>
    <submittedName>
        <fullName evidence="4">Type III-B CRISPR-associated protein Cas10/Cmr2</fullName>
    </submittedName>
</protein>
<dbReference type="InterPro" id="IPR013407">
    <property type="entry name" value="CRISPR-assoc_prot_Cmr2"/>
</dbReference>
<evidence type="ECO:0000313" key="4">
    <source>
        <dbReference type="EMBL" id="HHP92187.1"/>
    </source>
</evidence>
<evidence type="ECO:0000256" key="1">
    <source>
        <dbReference type="ARBA" id="ARBA00022741"/>
    </source>
</evidence>
<gene>
    <name evidence="4" type="primary">cas10</name>
    <name evidence="4" type="ORF">ENM70_00950</name>
</gene>
<name>A0A7J3YTT3_9CREN</name>
<dbReference type="InterPro" id="IPR054767">
    <property type="entry name" value="Cas10-Cmr2_palm2"/>
</dbReference>
<dbReference type="Gene3D" id="3.30.70.270">
    <property type="match status" value="1"/>
</dbReference>
<accession>A0A7J3YTT3</accession>
<dbReference type="Pfam" id="PF22335">
    <property type="entry name" value="Cas10-Cmr2_palm2"/>
    <property type="match status" value="1"/>
</dbReference>
<dbReference type="InterPro" id="IPR043128">
    <property type="entry name" value="Rev_trsase/Diguanyl_cyclase"/>
</dbReference>
<sequence>MSLKKKLKKPQPIPIEVPPQGIRVYVINIKQIYKAILDCLNGDFNKCSDLGLQVKDRLNEFEKRLLEFVCELNERCREFEEAKKDIAITLLWHILYTKAIELAKRFGTTKVPSPRSFWIYSDGTLKSLTSYVGGWTPCVICGAEPAVIKLAKKPTTAGEVTFDFRQSEGLPKDLNLEQLEENLSALENVFKPGESLGPYCLFKRTLYIVKRYRGELDFVSTDDVALNWKSSVVDSLASDPDLQIAFSYANLSSKLISKVDELRNVDKMHVEQVVKGILMPIQEKDIELSAKSLNISTEHLVNALSRILIETCINTSIGIDYNREPKARKLVDELLSYINEIGMSLKVFEEIMNLIKKPEIRGYRLPELCKILEVPVTFAILRSDADYIGAVHKGLKPKTLNEYINNLIAILKNALQGMLPSTKIAELSDKLSKLINIFDALSINEMPVTPARTAALSLTLVLQAITDAKIVKENHGILIYSGGDDVLALVPAQTALKAALKLRRDYGEDGVKVFVNTNPVEILRMHIPLGRSISIRFANLKDLMNVELVKAFEFLEGVAKEARWSFGFDDAQEKDTIIISDSRSGMRVVLPLGKGFALTEAAIALALLVAPGTLSSGFSEDYWSMVSGMEQAPSNALRKIFEFVLKRNVTRVEKIKLDDEIANMLKNWLDKAQNCSVEIGKGKERSNLFEQVANLVAIVRRHI</sequence>
<reference evidence="4" key="1">
    <citation type="journal article" date="2020" name="mSystems">
        <title>Genome- and Community-Level Interaction Insights into Carbon Utilization and Element Cycling Functions of Hydrothermarchaeota in Hydrothermal Sediment.</title>
        <authorList>
            <person name="Zhou Z."/>
            <person name="Liu Y."/>
            <person name="Xu W."/>
            <person name="Pan J."/>
            <person name="Luo Z.H."/>
            <person name="Li M."/>
        </authorList>
    </citation>
    <scope>NUCLEOTIDE SEQUENCE [LARGE SCALE GENOMIC DNA]</scope>
    <source>
        <strain evidence="4">SpSt-1109</strain>
    </source>
</reference>
<dbReference type="AlphaFoldDB" id="A0A7J3YTT3"/>
<feature type="domain" description="Cas10/Cmr2 second palm" evidence="3">
    <location>
        <begin position="378"/>
        <end position="562"/>
    </location>
</feature>
<organism evidence="4">
    <name type="scientific">Ignisphaera aggregans</name>
    <dbReference type="NCBI Taxonomy" id="334771"/>
    <lineage>
        <taxon>Archaea</taxon>
        <taxon>Thermoproteota</taxon>
        <taxon>Thermoprotei</taxon>
        <taxon>Desulfurococcales</taxon>
        <taxon>Desulfurococcaceae</taxon>
        <taxon>Ignisphaera</taxon>
    </lineage>
</organism>
<comment type="caution">
    <text evidence="4">The sequence shown here is derived from an EMBL/GenBank/DDBJ whole genome shotgun (WGS) entry which is preliminary data.</text>
</comment>
<evidence type="ECO:0000256" key="2">
    <source>
        <dbReference type="ARBA" id="ARBA00023118"/>
    </source>
</evidence>
<dbReference type="GO" id="GO:0051607">
    <property type="term" value="P:defense response to virus"/>
    <property type="evidence" value="ECO:0007669"/>
    <property type="project" value="UniProtKB-KW"/>
</dbReference>
<evidence type="ECO:0000259" key="3">
    <source>
        <dbReference type="Pfam" id="PF22335"/>
    </source>
</evidence>
<keyword evidence="2" id="KW-0051">Antiviral defense</keyword>
<dbReference type="EMBL" id="DRYU01000024">
    <property type="protein sequence ID" value="HHP92187.1"/>
    <property type="molecule type" value="Genomic_DNA"/>
</dbReference>
<keyword evidence="1" id="KW-0547">Nucleotide-binding</keyword>